<dbReference type="Proteomes" id="UP000006352">
    <property type="component" value="Unassembled WGS sequence"/>
</dbReference>
<keyword evidence="2" id="KW-1185">Reference proteome</keyword>
<accession>J4GMU4</accession>
<dbReference type="HOGENOM" id="CLU_1343261_0_0_1"/>
<proteinExistence type="predicted"/>
<dbReference type="AlphaFoldDB" id="J4GMU4"/>
<sequence length="204" mass="22731">MRRERATLSTTDYHLHAGNIGISLQALLEKYSEDDILNYFGRPEVSLVFTRQPLSRPEAPPPHLDPPIPLAYYLKDTDPSFNESPLHVEIMDLGNGQPNVSSYAPFRLPPNASNRMSAAMSDEPPRPSCTPAAYVPNWAYAVPAISRTTADAEWKRRLDHYAGSLTAADDVAEFGVLLRTMLEINASARPTALEVLRHPWFVDC</sequence>
<evidence type="ECO:0000313" key="2">
    <source>
        <dbReference type="Proteomes" id="UP000006352"/>
    </source>
</evidence>
<name>J4GMU4_9APHY</name>
<organism evidence="1 2">
    <name type="scientific">Fibroporia radiculosa</name>
    <dbReference type="NCBI Taxonomy" id="599839"/>
    <lineage>
        <taxon>Eukaryota</taxon>
        <taxon>Fungi</taxon>
        <taxon>Dikarya</taxon>
        <taxon>Basidiomycota</taxon>
        <taxon>Agaricomycotina</taxon>
        <taxon>Agaricomycetes</taxon>
        <taxon>Polyporales</taxon>
        <taxon>Fibroporiaceae</taxon>
        <taxon>Fibroporia</taxon>
    </lineage>
</organism>
<dbReference type="SUPFAM" id="SSF56112">
    <property type="entry name" value="Protein kinase-like (PK-like)"/>
    <property type="match status" value="1"/>
</dbReference>
<evidence type="ECO:0008006" key="3">
    <source>
        <dbReference type="Google" id="ProtNLM"/>
    </source>
</evidence>
<dbReference type="OrthoDB" id="5979581at2759"/>
<reference evidence="1 2" key="1">
    <citation type="journal article" date="2012" name="Appl. Environ. Microbiol.">
        <title>Short-read sequencing for genomic analysis of the brown rot fungus Fibroporia radiculosa.</title>
        <authorList>
            <person name="Tang J.D."/>
            <person name="Perkins A.D."/>
            <person name="Sonstegard T.S."/>
            <person name="Schroeder S.G."/>
            <person name="Burgess S.C."/>
            <person name="Diehl S.V."/>
        </authorList>
    </citation>
    <scope>NUCLEOTIDE SEQUENCE [LARGE SCALE GENOMIC DNA]</scope>
    <source>
        <strain evidence="1 2">TFFH 294</strain>
    </source>
</reference>
<dbReference type="InterPro" id="IPR011009">
    <property type="entry name" value="Kinase-like_dom_sf"/>
</dbReference>
<dbReference type="GeneID" id="24095261"/>
<evidence type="ECO:0000313" key="1">
    <source>
        <dbReference type="EMBL" id="CCM00350.1"/>
    </source>
</evidence>
<dbReference type="InParanoid" id="J4GMU4"/>
<dbReference type="RefSeq" id="XP_012179633.1">
    <property type="nucleotide sequence ID" value="XM_012324243.1"/>
</dbReference>
<dbReference type="EMBL" id="HE796979">
    <property type="protein sequence ID" value="CCM00350.1"/>
    <property type="molecule type" value="Genomic_DNA"/>
</dbReference>
<dbReference type="Gene3D" id="1.10.510.10">
    <property type="entry name" value="Transferase(Phosphotransferase) domain 1"/>
    <property type="match status" value="1"/>
</dbReference>
<protein>
    <recommendedName>
        <fullName evidence="3">Protein kinase domain-containing protein</fullName>
    </recommendedName>
</protein>
<gene>
    <name evidence="1" type="ORF">FIBRA_02380</name>
</gene>